<feature type="signal peptide" evidence="3">
    <location>
        <begin position="1"/>
        <end position="21"/>
    </location>
</feature>
<feature type="region of interest" description="Disordered" evidence="1">
    <location>
        <begin position="387"/>
        <end position="451"/>
    </location>
</feature>
<comment type="caution">
    <text evidence="4">The sequence shown here is derived from an EMBL/GenBank/DDBJ whole genome shotgun (WGS) entry which is preliminary data.</text>
</comment>
<keyword evidence="5" id="KW-1185">Reference proteome</keyword>
<reference evidence="4" key="1">
    <citation type="submission" date="2020-04" db="EMBL/GenBank/DDBJ databases">
        <title>Draft genome resource of the tomato pathogen Pseudocercospora fuligena.</title>
        <authorList>
            <person name="Zaccaron A."/>
        </authorList>
    </citation>
    <scope>NUCLEOTIDE SEQUENCE</scope>
    <source>
        <strain evidence="4">PF001</strain>
    </source>
</reference>
<feature type="compositionally biased region" description="Pro residues" evidence="1">
    <location>
        <begin position="397"/>
        <end position="406"/>
    </location>
</feature>
<gene>
    <name evidence="4" type="ORF">HII31_04446</name>
</gene>
<evidence type="ECO:0000256" key="2">
    <source>
        <dbReference type="SAM" id="Phobius"/>
    </source>
</evidence>
<accession>A0A8H6RND3</accession>
<evidence type="ECO:0000256" key="3">
    <source>
        <dbReference type="SAM" id="SignalP"/>
    </source>
</evidence>
<evidence type="ECO:0000313" key="4">
    <source>
        <dbReference type="EMBL" id="KAF7194209.1"/>
    </source>
</evidence>
<dbReference type="EMBL" id="JABCIY010000063">
    <property type="protein sequence ID" value="KAF7194209.1"/>
    <property type="molecule type" value="Genomic_DNA"/>
</dbReference>
<sequence>MSIKMWSTTALIIALATHSIAQNCYYGPGAAYRADTPADLVPCNTTAEQSACCRLGDVCLTGNACYNWATGNTYMYGCTDINYEDETCPKKCNVDPADTPWIGLDYCGTESNDFANTWTCLSPDSCGCEWNGSYALQILPKRSCRAMGSEAKVALYAPSTLLPYVSLPTTVGGSTGYYSTTTDSAGSWMVITTVIPNYTPTPWTQFTTYDRNVPDTAVVILDGVTPSPSTNSPAYVYTDSTPPATAPVDSPTNSPSSTAGSTLTAPPTSGDTSGSPSQSVASTSTSSPSPTAAASGLSTGAKAGIGAGVAGGVCLAAAIGICWFLYARRRRRNNTNKVETQQSPPQYPQMPQMAPYQQAPPGGVTWVPVPSGTVPFYMQPMANKDDPAVSMHHAPAYSPPRSPPPMSELSSDAVRTAVSEADATESHSVHSGASPRLSATHFERSGSPRYA</sequence>
<organism evidence="4 5">
    <name type="scientific">Pseudocercospora fuligena</name>
    <dbReference type="NCBI Taxonomy" id="685502"/>
    <lineage>
        <taxon>Eukaryota</taxon>
        <taxon>Fungi</taxon>
        <taxon>Dikarya</taxon>
        <taxon>Ascomycota</taxon>
        <taxon>Pezizomycotina</taxon>
        <taxon>Dothideomycetes</taxon>
        <taxon>Dothideomycetidae</taxon>
        <taxon>Mycosphaerellales</taxon>
        <taxon>Mycosphaerellaceae</taxon>
        <taxon>Pseudocercospora</taxon>
    </lineage>
</organism>
<feature type="compositionally biased region" description="Low complexity" evidence="1">
    <location>
        <begin position="341"/>
        <end position="354"/>
    </location>
</feature>
<keyword evidence="2" id="KW-0472">Membrane</keyword>
<name>A0A8H6RND3_9PEZI</name>
<feature type="region of interest" description="Disordered" evidence="1">
    <location>
        <begin position="231"/>
        <end position="297"/>
    </location>
</feature>
<keyword evidence="2" id="KW-1133">Transmembrane helix</keyword>
<evidence type="ECO:0000313" key="5">
    <source>
        <dbReference type="Proteomes" id="UP000660729"/>
    </source>
</evidence>
<dbReference type="Proteomes" id="UP000660729">
    <property type="component" value="Unassembled WGS sequence"/>
</dbReference>
<feature type="compositionally biased region" description="Polar residues" evidence="1">
    <location>
        <begin position="250"/>
        <end position="263"/>
    </location>
</feature>
<feature type="compositionally biased region" description="Basic and acidic residues" evidence="1">
    <location>
        <begin position="441"/>
        <end position="451"/>
    </location>
</feature>
<evidence type="ECO:0000256" key="1">
    <source>
        <dbReference type="SAM" id="MobiDB-lite"/>
    </source>
</evidence>
<feature type="chain" id="PRO_5034576177" evidence="3">
    <location>
        <begin position="22"/>
        <end position="451"/>
    </location>
</feature>
<proteinExistence type="predicted"/>
<feature type="transmembrane region" description="Helical" evidence="2">
    <location>
        <begin position="305"/>
        <end position="327"/>
    </location>
</feature>
<keyword evidence="2" id="KW-0812">Transmembrane</keyword>
<dbReference type="AlphaFoldDB" id="A0A8H6RND3"/>
<feature type="compositionally biased region" description="Polar residues" evidence="1">
    <location>
        <begin position="231"/>
        <end position="243"/>
    </location>
</feature>
<feature type="region of interest" description="Disordered" evidence="1">
    <location>
        <begin position="335"/>
        <end position="354"/>
    </location>
</feature>
<protein>
    <submittedName>
        <fullName evidence="4">Uncharacterized protein</fullName>
    </submittedName>
</protein>
<dbReference type="OrthoDB" id="4148662at2759"/>
<feature type="compositionally biased region" description="Low complexity" evidence="1">
    <location>
        <begin position="264"/>
        <end position="297"/>
    </location>
</feature>
<keyword evidence="3" id="KW-0732">Signal</keyword>